<name>A0AAD1U5N8_EUPCR</name>
<evidence type="ECO:0000313" key="1">
    <source>
        <dbReference type="EMBL" id="CAI2362436.1"/>
    </source>
</evidence>
<reference evidence="1" key="1">
    <citation type="submission" date="2023-07" db="EMBL/GenBank/DDBJ databases">
        <authorList>
            <consortium name="AG Swart"/>
            <person name="Singh M."/>
            <person name="Singh A."/>
            <person name="Seah K."/>
            <person name="Emmerich C."/>
        </authorList>
    </citation>
    <scope>NUCLEOTIDE SEQUENCE</scope>
    <source>
        <strain evidence="1">DP1</strain>
    </source>
</reference>
<organism evidence="1 2">
    <name type="scientific">Euplotes crassus</name>
    <dbReference type="NCBI Taxonomy" id="5936"/>
    <lineage>
        <taxon>Eukaryota</taxon>
        <taxon>Sar</taxon>
        <taxon>Alveolata</taxon>
        <taxon>Ciliophora</taxon>
        <taxon>Intramacronucleata</taxon>
        <taxon>Spirotrichea</taxon>
        <taxon>Hypotrichia</taxon>
        <taxon>Euplotida</taxon>
        <taxon>Euplotidae</taxon>
        <taxon>Moneuplotes</taxon>
    </lineage>
</organism>
<dbReference type="Proteomes" id="UP001295684">
    <property type="component" value="Unassembled WGS sequence"/>
</dbReference>
<sequence>MSSMTELVVVSTLAKGQFKEDFMVKTNVVAEECSAIAFLAILEASKLSIQIGEKFESNLNTRALGANKSSPFAVRYTHELSGQEIPLVISTFTKSE</sequence>
<accession>A0AAD1U5N8</accession>
<gene>
    <name evidence="1" type="ORF">ECRASSUSDP1_LOCUS3759</name>
</gene>
<dbReference type="AlphaFoldDB" id="A0AAD1U5N8"/>
<comment type="caution">
    <text evidence="1">The sequence shown here is derived from an EMBL/GenBank/DDBJ whole genome shotgun (WGS) entry which is preliminary data.</text>
</comment>
<protein>
    <submittedName>
        <fullName evidence="1">Uncharacterized protein</fullName>
    </submittedName>
</protein>
<dbReference type="EMBL" id="CAMPGE010003597">
    <property type="protein sequence ID" value="CAI2362436.1"/>
    <property type="molecule type" value="Genomic_DNA"/>
</dbReference>
<evidence type="ECO:0000313" key="2">
    <source>
        <dbReference type="Proteomes" id="UP001295684"/>
    </source>
</evidence>
<proteinExistence type="predicted"/>
<keyword evidence="2" id="KW-1185">Reference proteome</keyword>